<feature type="transmembrane region" description="Helical" evidence="1">
    <location>
        <begin position="6"/>
        <end position="24"/>
    </location>
</feature>
<dbReference type="AlphaFoldDB" id="A0A1H0CUF3"/>
<dbReference type="Proteomes" id="UP000199602">
    <property type="component" value="Unassembled WGS sequence"/>
</dbReference>
<dbReference type="RefSeq" id="WP_092064511.1">
    <property type="nucleotide sequence ID" value="NZ_FNIN01000003.1"/>
</dbReference>
<keyword evidence="1" id="KW-0472">Membrane</keyword>
<dbReference type="STRING" id="206665.SAMN04488516_103194"/>
<keyword evidence="2" id="KW-0132">Cell division</keyword>
<organism evidence="2 3">
    <name type="scientific">Desulfonauticus submarinus</name>
    <dbReference type="NCBI Taxonomy" id="206665"/>
    <lineage>
        <taxon>Bacteria</taxon>
        <taxon>Pseudomonadati</taxon>
        <taxon>Thermodesulfobacteriota</taxon>
        <taxon>Desulfovibrionia</taxon>
        <taxon>Desulfovibrionales</taxon>
        <taxon>Desulfonauticaceae</taxon>
        <taxon>Desulfonauticus</taxon>
    </lineage>
</organism>
<accession>A0A1H0CUF3</accession>
<evidence type="ECO:0000256" key="1">
    <source>
        <dbReference type="SAM" id="Phobius"/>
    </source>
</evidence>
<protein>
    <submittedName>
        <fullName evidence="2">Cell division protein FtsL</fullName>
    </submittedName>
</protein>
<dbReference type="EMBL" id="FNIN01000003">
    <property type="protein sequence ID" value="SDN61507.1"/>
    <property type="molecule type" value="Genomic_DNA"/>
</dbReference>
<keyword evidence="1" id="KW-1133">Transmembrane helix</keyword>
<keyword evidence="3" id="KW-1185">Reference proteome</keyword>
<dbReference type="GO" id="GO:0051301">
    <property type="term" value="P:cell division"/>
    <property type="evidence" value="ECO:0007669"/>
    <property type="project" value="UniProtKB-KW"/>
</dbReference>
<keyword evidence="2" id="KW-0131">Cell cycle</keyword>
<reference evidence="2 3" key="1">
    <citation type="submission" date="2016-10" db="EMBL/GenBank/DDBJ databases">
        <authorList>
            <person name="de Groot N.N."/>
        </authorList>
    </citation>
    <scope>NUCLEOTIDE SEQUENCE [LARGE SCALE GENOMIC DNA]</scope>
    <source>
        <strain evidence="2 3">DSM 15269</strain>
    </source>
</reference>
<keyword evidence="1" id="KW-0812">Transmembrane</keyword>
<name>A0A1H0CUF3_9BACT</name>
<evidence type="ECO:0000313" key="3">
    <source>
        <dbReference type="Proteomes" id="UP000199602"/>
    </source>
</evidence>
<evidence type="ECO:0000313" key="2">
    <source>
        <dbReference type="EMBL" id="SDN61507.1"/>
    </source>
</evidence>
<gene>
    <name evidence="2" type="ORF">SAMN04488516_103194</name>
</gene>
<proteinExistence type="predicted"/>
<sequence>MKKENIILTVLIFTTLFLIFYKIWLSVSIADMAYDYEKIKKEINVQQSLNRKLEAERAFLRSPARLKKMASKFGFRAPKEGEVRVLAK</sequence>